<evidence type="ECO:0000313" key="5">
    <source>
        <dbReference type="Proteomes" id="UP000183649"/>
    </source>
</evidence>
<evidence type="ECO:0000313" key="3">
    <source>
        <dbReference type="EMBL" id="CUA99143.1"/>
    </source>
</evidence>
<evidence type="ECO:0000259" key="2">
    <source>
        <dbReference type="Pfam" id="PF13592"/>
    </source>
</evidence>
<dbReference type="InterPro" id="IPR047655">
    <property type="entry name" value="Transpos_IS630-like"/>
</dbReference>
<dbReference type="AlphaFoldDB" id="A0A0K6I7Y6"/>
<dbReference type="RefSeq" id="WP_055451265.1">
    <property type="nucleotide sequence ID" value="NZ_CYHF01000009.1"/>
</dbReference>
<dbReference type="Pfam" id="PF13358">
    <property type="entry name" value="DDE_3"/>
    <property type="match status" value="1"/>
</dbReference>
<dbReference type="Pfam" id="PF13592">
    <property type="entry name" value="HTH_33"/>
    <property type="match status" value="1"/>
</dbReference>
<gene>
    <name evidence="3" type="ORF">Ga0061069_1091</name>
    <name evidence="4" type="ORF">Ga0061069_11838</name>
</gene>
<protein>
    <submittedName>
        <fullName evidence="3">Transposase</fullName>
    </submittedName>
</protein>
<dbReference type="EMBL" id="CYHF01000009">
    <property type="protein sequence ID" value="CUA99143.1"/>
    <property type="molecule type" value="Genomic_DNA"/>
</dbReference>
<dbReference type="Pfam" id="PF13551">
    <property type="entry name" value="HTH_29"/>
    <property type="match status" value="1"/>
</dbReference>
<dbReference type="InterPro" id="IPR038717">
    <property type="entry name" value="Tc1-like_DDE_dom"/>
</dbReference>
<dbReference type="InterPro" id="IPR025959">
    <property type="entry name" value="Winged_HTH_dom"/>
</dbReference>
<dbReference type="InterPro" id="IPR036397">
    <property type="entry name" value="RNaseH_sf"/>
</dbReference>
<dbReference type="Gene3D" id="3.30.420.10">
    <property type="entry name" value="Ribonuclease H-like superfamily/Ribonuclease H"/>
    <property type="match status" value="1"/>
</dbReference>
<proteinExistence type="predicted"/>
<feature type="domain" description="Winged helix-turn helix" evidence="2">
    <location>
        <begin position="98"/>
        <end position="156"/>
    </location>
</feature>
<name>A0A0K6I7Y6_9BURK</name>
<dbReference type="Proteomes" id="UP000183649">
    <property type="component" value="Unassembled WGS sequence"/>
</dbReference>
<evidence type="ECO:0000313" key="4">
    <source>
        <dbReference type="EMBL" id="CUB00896.1"/>
    </source>
</evidence>
<dbReference type="PANTHER" id="PTHR46564:SF1">
    <property type="entry name" value="TRANSPOSASE"/>
    <property type="match status" value="1"/>
</dbReference>
<feature type="domain" description="Tc1-like transposase DDE" evidence="1">
    <location>
        <begin position="172"/>
        <end position="314"/>
    </location>
</feature>
<dbReference type="SUPFAM" id="SSF46689">
    <property type="entry name" value="Homeodomain-like"/>
    <property type="match status" value="1"/>
</dbReference>
<sequence length="348" mass="39770">MDKEDARYQKLEQLHERRKQVVRLHVRSVPVMQIVALTGLSYPTVRKAIDLFAAGGWAALKPAARGRSAGQGRLLKPEQEAFVRRTICDKRPEQLKMEFALWTRAAVMQFIEREFGVKLSIRATGEYLRRWGLTPQKPIKRAYEQRPEAVRQWLEHEYPAIERRARAEGGEIHWGDETALVNTDVRGRSYAPRGKTPVTLAVGGTRQKLSMISTVTNRGRANWMIIDGAFNHERLIEFFEALVADGRRRGQKVFLILDNLGVHHCKPVKAWLAEHQAAIEVFYLPSYSPELNPDERLNADLKHAIGTKVPVRTKAKLHAAANEHMAFVAAHPERVRSYFQDPFVRYAA</sequence>
<dbReference type="EMBL" id="CYHF01000018">
    <property type="protein sequence ID" value="CUB00896.1"/>
    <property type="molecule type" value="Genomic_DNA"/>
</dbReference>
<keyword evidence="5" id="KW-1185">Reference proteome</keyword>
<dbReference type="InterPro" id="IPR009057">
    <property type="entry name" value="Homeodomain-like_sf"/>
</dbReference>
<evidence type="ECO:0000259" key="1">
    <source>
        <dbReference type="Pfam" id="PF13358"/>
    </source>
</evidence>
<dbReference type="PANTHER" id="PTHR46564">
    <property type="entry name" value="TRANSPOSASE"/>
    <property type="match status" value="1"/>
</dbReference>
<accession>A0A0K6I7Y6</accession>
<reference evidence="5" key="2">
    <citation type="submission" date="2015-08" db="EMBL/GenBank/DDBJ databases">
        <authorList>
            <person name="Varghese N."/>
        </authorList>
    </citation>
    <scope>NUCLEOTIDE SEQUENCE [LARGE SCALE GENOMIC DNA]</scope>
    <source>
        <strain evidence="5">DSM 18181</strain>
    </source>
</reference>
<organism evidence="3 5">
    <name type="scientific">Thiomonas bhubaneswarensis</name>
    <dbReference type="NCBI Taxonomy" id="339866"/>
    <lineage>
        <taxon>Bacteria</taxon>
        <taxon>Pseudomonadati</taxon>
        <taxon>Pseudomonadota</taxon>
        <taxon>Betaproteobacteria</taxon>
        <taxon>Burkholderiales</taxon>
        <taxon>Thiomonas</taxon>
    </lineage>
</organism>
<dbReference type="NCBIfam" id="NF033545">
    <property type="entry name" value="transpos_IS630"/>
    <property type="match status" value="1"/>
</dbReference>
<dbReference type="GO" id="GO:0003676">
    <property type="term" value="F:nucleic acid binding"/>
    <property type="evidence" value="ECO:0007669"/>
    <property type="project" value="InterPro"/>
</dbReference>
<reference evidence="3" key="1">
    <citation type="submission" date="2015-08" db="EMBL/GenBank/DDBJ databases">
        <title>Complete DNA Sequence of Pseudomonas syringae pv. actinidiae, the Causal Agent of Kiwifruit Canker Disease.</title>
        <authorList>
            <person name="Rikkerink E.H.A."/>
            <person name="Fineran P.C."/>
        </authorList>
    </citation>
    <scope>NUCLEOTIDE SEQUENCE</scope>
    <source>
        <strain evidence="3">DSM 18181</strain>
    </source>
</reference>
<dbReference type="OrthoDB" id="9772604at2"/>